<feature type="transmembrane region" description="Helical" evidence="1">
    <location>
        <begin position="307"/>
        <end position="326"/>
    </location>
</feature>
<feature type="domain" description="Acyltransferase 3" evidence="2">
    <location>
        <begin position="13"/>
        <end position="349"/>
    </location>
</feature>
<dbReference type="PANTHER" id="PTHR23028:SF53">
    <property type="entry name" value="ACYL_TRANSF_3 DOMAIN-CONTAINING PROTEIN"/>
    <property type="match status" value="1"/>
</dbReference>
<evidence type="ECO:0000313" key="4">
    <source>
        <dbReference type="EMBL" id="GGO90902.1"/>
    </source>
</evidence>
<organism evidence="4 5">
    <name type="scientific">Nocardioides phosphati</name>
    <dbReference type="NCBI Taxonomy" id="1867775"/>
    <lineage>
        <taxon>Bacteria</taxon>
        <taxon>Bacillati</taxon>
        <taxon>Actinomycetota</taxon>
        <taxon>Actinomycetes</taxon>
        <taxon>Propionibacteriales</taxon>
        <taxon>Nocardioidaceae</taxon>
        <taxon>Nocardioides</taxon>
    </lineage>
</organism>
<protein>
    <submittedName>
        <fullName evidence="4">Acyltransferase</fullName>
    </submittedName>
</protein>
<dbReference type="InterPro" id="IPR002656">
    <property type="entry name" value="Acyl_transf_3_dom"/>
</dbReference>
<evidence type="ECO:0000259" key="2">
    <source>
        <dbReference type="Pfam" id="PF01757"/>
    </source>
</evidence>
<feature type="transmembrane region" description="Helical" evidence="1">
    <location>
        <begin position="241"/>
        <end position="261"/>
    </location>
</feature>
<feature type="transmembrane region" description="Helical" evidence="1">
    <location>
        <begin position="37"/>
        <end position="58"/>
    </location>
</feature>
<keyword evidence="4" id="KW-0012">Acyltransferase</keyword>
<comment type="caution">
    <text evidence="4">The sequence shown here is derived from an EMBL/GenBank/DDBJ whole genome shotgun (WGS) entry which is preliminary data.</text>
</comment>
<sequence>MSRSDAPRGMRTDIQGLRAIAVGMVVLYHLRHSFMPGGFAGVDVFFVISGFLITTHLVQRVPTSSGDLFAFWGRRIRRLLPASLVVLAVTLVAVRLFAPATQWTTSALDARAAALYVVNWALARQAVDYLAKENDPTAFQHFWSLSVEEQFYFFWPILIAVVALLARRAQVRQRTALVVALGAVAALSFAYSVQQTASDPSAAYFVTPTRVWELAAGGLLALWTTRAAAGTARPGGDVLRAVGSWVGLGLLAFTAAAYSGATPFPSWQAGVPVLGAVLLILTAPAAGDRATPGPLLALRPVQWLGDVSYSVYLWHWPLVVVGGYVLDREFRLADLAVILAATLVLAYLTERYVERPFRHPRAASFPRATYAAAAAAMAVVVGLATMQVSAAANADEAARNDLQQAIAQGGPCFGAAALDDDADCQAVPFDEVVPAPALAATDKSAAYREVGGKDCWSYTPTFPSRRCGFGPRPDDAERSIALVGNSHAGHWLPALQPLAREHNWHVDTFLASQCALSDVLQKFETRAHAGACRDWVDRTVEAVIDRDVDLVVMSNRVSVGALDHTFAESLPLYAAGYRTVLERFRAAGIPVLVLRDTPAPRDLVPTCIAENEDDYAACDGTRARWLPADPVTDAVAGLPDGGSPVELVDLTDHICEADVCHAVTGGVVTYFDGSHLTATFAHTLAPYLDPLLVRLLR</sequence>
<dbReference type="PANTHER" id="PTHR23028">
    <property type="entry name" value="ACETYLTRANSFERASE"/>
    <property type="match status" value="1"/>
</dbReference>
<dbReference type="Pfam" id="PF01757">
    <property type="entry name" value="Acyl_transf_3"/>
    <property type="match status" value="1"/>
</dbReference>
<dbReference type="Proteomes" id="UP000655410">
    <property type="component" value="Unassembled WGS sequence"/>
</dbReference>
<feature type="domain" description="SGNH" evidence="3">
    <location>
        <begin position="463"/>
        <end position="689"/>
    </location>
</feature>
<keyword evidence="4" id="KW-0808">Transferase</keyword>
<evidence type="ECO:0000313" key="5">
    <source>
        <dbReference type="Proteomes" id="UP000655410"/>
    </source>
</evidence>
<evidence type="ECO:0000256" key="1">
    <source>
        <dbReference type="SAM" id="Phobius"/>
    </source>
</evidence>
<dbReference type="SUPFAM" id="SSF52266">
    <property type="entry name" value="SGNH hydrolase"/>
    <property type="match status" value="1"/>
</dbReference>
<dbReference type="EMBL" id="BMNI01000005">
    <property type="protein sequence ID" value="GGO90902.1"/>
    <property type="molecule type" value="Genomic_DNA"/>
</dbReference>
<gene>
    <name evidence="4" type="ORF">GCM10011584_23770</name>
</gene>
<feature type="transmembrane region" description="Helical" evidence="1">
    <location>
        <begin position="79"/>
        <end position="98"/>
    </location>
</feature>
<keyword evidence="1" id="KW-0472">Membrane</keyword>
<keyword evidence="1" id="KW-1133">Transmembrane helix</keyword>
<accession>A0ABQ2NCB1</accession>
<feature type="transmembrane region" description="Helical" evidence="1">
    <location>
        <begin position="370"/>
        <end position="390"/>
    </location>
</feature>
<name>A0ABQ2NCB1_9ACTN</name>
<dbReference type="InterPro" id="IPR050879">
    <property type="entry name" value="Acyltransferase_3"/>
</dbReference>
<feature type="transmembrane region" description="Helical" evidence="1">
    <location>
        <begin position="174"/>
        <end position="191"/>
    </location>
</feature>
<proteinExistence type="predicted"/>
<feature type="transmembrane region" description="Helical" evidence="1">
    <location>
        <begin position="332"/>
        <end position="349"/>
    </location>
</feature>
<dbReference type="Pfam" id="PF19040">
    <property type="entry name" value="SGNH"/>
    <property type="match status" value="1"/>
</dbReference>
<feature type="transmembrane region" description="Helical" evidence="1">
    <location>
        <begin position="211"/>
        <end position="229"/>
    </location>
</feature>
<keyword evidence="5" id="KW-1185">Reference proteome</keyword>
<feature type="transmembrane region" description="Helical" evidence="1">
    <location>
        <begin position="267"/>
        <end position="286"/>
    </location>
</feature>
<dbReference type="InterPro" id="IPR043968">
    <property type="entry name" value="SGNH"/>
</dbReference>
<dbReference type="GO" id="GO:0016746">
    <property type="term" value="F:acyltransferase activity"/>
    <property type="evidence" value="ECO:0007669"/>
    <property type="project" value="UniProtKB-KW"/>
</dbReference>
<evidence type="ECO:0000259" key="3">
    <source>
        <dbReference type="Pfam" id="PF19040"/>
    </source>
</evidence>
<reference evidence="5" key="1">
    <citation type="journal article" date="2019" name="Int. J. Syst. Evol. Microbiol.">
        <title>The Global Catalogue of Microorganisms (GCM) 10K type strain sequencing project: providing services to taxonomists for standard genome sequencing and annotation.</title>
        <authorList>
            <consortium name="The Broad Institute Genomics Platform"/>
            <consortium name="The Broad Institute Genome Sequencing Center for Infectious Disease"/>
            <person name="Wu L."/>
            <person name="Ma J."/>
        </authorList>
    </citation>
    <scope>NUCLEOTIDE SEQUENCE [LARGE SCALE GENOMIC DNA]</scope>
    <source>
        <strain evidence="5">CGMCC 4.7371</strain>
    </source>
</reference>
<feature type="transmembrane region" description="Helical" evidence="1">
    <location>
        <begin position="151"/>
        <end position="167"/>
    </location>
</feature>
<keyword evidence="1" id="KW-0812">Transmembrane</keyword>